<comment type="caution">
    <text evidence="3">The sequence shown here is derived from an EMBL/GenBank/DDBJ whole genome shotgun (WGS) entry which is preliminary data.</text>
</comment>
<dbReference type="Gene3D" id="1.25.40.10">
    <property type="entry name" value="Tetratricopeptide repeat domain"/>
    <property type="match status" value="2"/>
</dbReference>
<dbReference type="SMART" id="SM00028">
    <property type="entry name" value="TPR"/>
    <property type="match status" value="3"/>
</dbReference>
<dbReference type="InterPro" id="IPR053137">
    <property type="entry name" value="NLR-like"/>
</dbReference>
<feature type="compositionally biased region" description="Low complexity" evidence="2">
    <location>
        <begin position="543"/>
        <end position="553"/>
    </location>
</feature>
<dbReference type="STRING" id="1182543.W9X8R7"/>
<evidence type="ECO:0000256" key="2">
    <source>
        <dbReference type="SAM" id="MobiDB-lite"/>
    </source>
</evidence>
<sequence>MEEATPLLLLSSSLTDYGGGNQEGKILYRGHRVLCLTEKLEFEAAKEIVKVLGNLPLAIDQAGAHMHTLKMQATKYLSRLKENAETLNWKPPTNMWPYRKTVLGSWDLTFKEFEKSYSGAFEIFPVCAFLAGENISENMLKSGFEFAQKDALARVVEDGMGRLFSFSLAKREAGDTFSIHTVLQTCVRQRLTKPQRQIFVERTILVVAGAIWKLSLERQQGWLTYRLLLSHVNSCEGHLDDSIQHTTCTRALFILGNFCDQFGQHDQVIRWFEKGLNTAAPLSTLSSFDGHDGILTAMLNKGQLHEALAKFQTLHTEVVTQLVSALKWYKTSLSQVREKLGQGDQRTLATLNNIAVIYKEQKEYEKALDVFQDVLAKKEAALGEEDPSTLETAMSIGILHGHHRRDNEARHFLQRALRGTEKQLGKDSPKTLRAKGNIANLHLRCGRLEEAIKLHEETYDGFQKVYGPLHHDILTTADHLGEDYCQKGLYAESLRWYEKALDGFRDGSGLNHSGAQSVESQLWALLLQWHQRTREMRSRRQATSAFSSTSHSGSGQGTVRDRFRVSKAASGSS</sequence>
<keyword evidence="1" id="KW-0802">TPR repeat</keyword>
<dbReference type="SUPFAM" id="SSF48452">
    <property type="entry name" value="TPR-like"/>
    <property type="match status" value="2"/>
</dbReference>
<dbReference type="Proteomes" id="UP000019471">
    <property type="component" value="Unassembled WGS sequence"/>
</dbReference>
<dbReference type="HOGENOM" id="CLU_475649_0_0_1"/>
<accession>W9X8R7</accession>
<organism evidence="3 4">
    <name type="scientific">Cladophialophora psammophila CBS 110553</name>
    <dbReference type="NCBI Taxonomy" id="1182543"/>
    <lineage>
        <taxon>Eukaryota</taxon>
        <taxon>Fungi</taxon>
        <taxon>Dikarya</taxon>
        <taxon>Ascomycota</taxon>
        <taxon>Pezizomycotina</taxon>
        <taxon>Eurotiomycetes</taxon>
        <taxon>Chaetothyriomycetidae</taxon>
        <taxon>Chaetothyriales</taxon>
        <taxon>Herpotrichiellaceae</taxon>
        <taxon>Cladophialophora</taxon>
    </lineage>
</organism>
<dbReference type="Pfam" id="PF13374">
    <property type="entry name" value="TPR_10"/>
    <property type="match status" value="2"/>
</dbReference>
<feature type="repeat" description="TPR" evidence="1">
    <location>
        <begin position="348"/>
        <end position="381"/>
    </location>
</feature>
<evidence type="ECO:0000313" key="4">
    <source>
        <dbReference type="Proteomes" id="UP000019471"/>
    </source>
</evidence>
<evidence type="ECO:0000313" key="3">
    <source>
        <dbReference type="EMBL" id="EXJ76638.1"/>
    </source>
</evidence>
<dbReference type="eggNOG" id="KOG1840">
    <property type="taxonomic scope" value="Eukaryota"/>
</dbReference>
<name>W9X8R7_9EURO</name>
<keyword evidence="4" id="KW-1185">Reference proteome</keyword>
<dbReference type="InterPro" id="IPR011990">
    <property type="entry name" value="TPR-like_helical_dom_sf"/>
</dbReference>
<dbReference type="PANTHER" id="PTHR46082:SF6">
    <property type="entry name" value="AAA+ ATPASE DOMAIN-CONTAINING PROTEIN-RELATED"/>
    <property type="match status" value="1"/>
</dbReference>
<dbReference type="GeneID" id="19185882"/>
<dbReference type="AlphaFoldDB" id="W9X8R7"/>
<dbReference type="InterPro" id="IPR019734">
    <property type="entry name" value="TPR_rpt"/>
</dbReference>
<dbReference type="EMBL" id="AMGX01000001">
    <property type="protein sequence ID" value="EXJ76638.1"/>
    <property type="molecule type" value="Genomic_DNA"/>
</dbReference>
<dbReference type="RefSeq" id="XP_007739955.1">
    <property type="nucleotide sequence ID" value="XM_007741765.1"/>
</dbReference>
<dbReference type="Pfam" id="PF13424">
    <property type="entry name" value="TPR_12"/>
    <property type="match status" value="1"/>
</dbReference>
<dbReference type="PANTHER" id="PTHR46082">
    <property type="entry name" value="ATP/GTP-BINDING PROTEIN-RELATED"/>
    <property type="match status" value="1"/>
</dbReference>
<dbReference type="PROSITE" id="PS50005">
    <property type="entry name" value="TPR"/>
    <property type="match status" value="1"/>
</dbReference>
<feature type="region of interest" description="Disordered" evidence="2">
    <location>
        <begin position="538"/>
        <end position="573"/>
    </location>
</feature>
<dbReference type="OrthoDB" id="674604at2759"/>
<proteinExistence type="predicted"/>
<protein>
    <submittedName>
        <fullName evidence="3">Uncharacterized protein</fullName>
    </submittedName>
</protein>
<evidence type="ECO:0000256" key="1">
    <source>
        <dbReference type="PROSITE-ProRule" id="PRU00339"/>
    </source>
</evidence>
<reference evidence="3 4" key="1">
    <citation type="submission" date="2013-03" db="EMBL/GenBank/DDBJ databases">
        <title>The Genome Sequence of Cladophialophora psammophila CBS 110553.</title>
        <authorList>
            <consortium name="The Broad Institute Genomics Platform"/>
            <person name="Cuomo C."/>
            <person name="de Hoog S."/>
            <person name="Gorbushina A."/>
            <person name="Walker B."/>
            <person name="Young S.K."/>
            <person name="Zeng Q."/>
            <person name="Gargeya S."/>
            <person name="Fitzgerald M."/>
            <person name="Haas B."/>
            <person name="Abouelleil A."/>
            <person name="Allen A.W."/>
            <person name="Alvarado L."/>
            <person name="Arachchi H.M."/>
            <person name="Berlin A.M."/>
            <person name="Chapman S.B."/>
            <person name="Gainer-Dewar J."/>
            <person name="Goldberg J."/>
            <person name="Griggs A."/>
            <person name="Gujja S."/>
            <person name="Hansen M."/>
            <person name="Howarth C."/>
            <person name="Imamovic A."/>
            <person name="Ireland A."/>
            <person name="Larimer J."/>
            <person name="McCowan C."/>
            <person name="Murphy C."/>
            <person name="Pearson M."/>
            <person name="Poon T.W."/>
            <person name="Priest M."/>
            <person name="Roberts A."/>
            <person name="Saif S."/>
            <person name="Shea T."/>
            <person name="Sisk P."/>
            <person name="Sykes S."/>
            <person name="Wortman J."/>
            <person name="Nusbaum C."/>
            <person name="Birren B."/>
        </authorList>
    </citation>
    <scope>NUCLEOTIDE SEQUENCE [LARGE SCALE GENOMIC DNA]</scope>
    <source>
        <strain evidence="3 4">CBS 110553</strain>
    </source>
</reference>
<gene>
    <name evidence="3" type="ORF">A1O5_01146</name>
</gene>